<evidence type="ECO:0000313" key="5">
    <source>
        <dbReference type="Proteomes" id="UP001143400"/>
    </source>
</evidence>
<proteinExistence type="predicted"/>
<comment type="caution">
    <text evidence="2">The sequence shown here is derived from an EMBL/GenBank/DDBJ whole genome shotgun (WGS) entry which is preliminary data.</text>
</comment>
<reference evidence="3 4" key="2">
    <citation type="submission" date="2021-01" db="EMBL/GenBank/DDBJ databases">
        <title>Genomic Encyclopedia of Type Strains, Phase IV (KMG-IV): sequencing the most valuable type-strain genomes for metagenomic binning, comparative biology and taxonomic classification.</title>
        <authorList>
            <person name="Goeker M."/>
        </authorList>
    </citation>
    <scope>NUCLEOTIDE SEQUENCE [LARGE SCALE GENOMIC DNA]</scope>
    <source>
        <strain evidence="3 4">DSM 6130</strain>
    </source>
</reference>
<dbReference type="Proteomes" id="UP000758856">
    <property type="component" value="Unassembled WGS sequence"/>
</dbReference>
<feature type="signal peptide" evidence="1">
    <location>
        <begin position="1"/>
        <end position="26"/>
    </location>
</feature>
<evidence type="ECO:0000313" key="2">
    <source>
        <dbReference type="EMBL" id="GLK55598.1"/>
    </source>
</evidence>
<dbReference type="EMBL" id="JAFBCY010000001">
    <property type="protein sequence ID" value="MBM7850305.1"/>
    <property type="molecule type" value="Genomic_DNA"/>
</dbReference>
<evidence type="ECO:0008006" key="6">
    <source>
        <dbReference type="Google" id="ProtNLM"/>
    </source>
</evidence>
<dbReference type="AlphaFoldDB" id="A0A9W6ISX6"/>
<evidence type="ECO:0000313" key="4">
    <source>
        <dbReference type="Proteomes" id="UP000758856"/>
    </source>
</evidence>
<reference evidence="2" key="1">
    <citation type="journal article" date="2014" name="Int. J. Syst. Evol. Microbiol.">
        <title>Complete genome sequence of Corynebacterium casei LMG S-19264T (=DSM 44701T), isolated from a smear-ripened cheese.</title>
        <authorList>
            <consortium name="US DOE Joint Genome Institute (JGI-PGF)"/>
            <person name="Walter F."/>
            <person name="Albersmeier A."/>
            <person name="Kalinowski J."/>
            <person name="Ruckert C."/>
        </authorList>
    </citation>
    <scope>NUCLEOTIDE SEQUENCE</scope>
    <source>
        <strain evidence="2">VKM B-1606</strain>
    </source>
</reference>
<evidence type="ECO:0000256" key="1">
    <source>
        <dbReference type="SAM" id="SignalP"/>
    </source>
</evidence>
<accession>A0A9W6ISX6</accession>
<dbReference type="InterPro" id="IPR015000">
    <property type="entry name" value="EipB-like"/>
</dbReference>
<dbReference type="RefSeq" id="WP_204948749.1">
    <property type="nucleotide sequence ID" value="NZ_BSFF01000002.1"/>
</dbReference>
<keyword evidence="1" id="KW-0732">Signal</keyword>
<reference evidence="2" key="3">
    <citation type="submission" date="2023-01" db="EMBL/GenBank/DDBJ databases">
        <authorList>
            <person name="Sun Q."/>
            <person name="Evtushenko L."/>
        </authorList>
    </citation>
    <scope>NUCLEOTIDE SEQUENCE</scope>
    <source>
        <strain evidence="2">VKM B-1606</strain>
    </source>
</reference>
<keyword evidence="4" id="KW-1185">Reference proteome</keyword>
<evidence type="ECO:0000313" key="3">
    <source>
        <dbReference type="EMBL" id="MBM7850305.1"/>
    </source>
</evidence>
<dbReference type="Proteomes" id="UP001143400">
    <property type="component" value="Unassembled WGS sequence"/>
</dbReference>
<gene>
    <name evidence="2" type="ORF">GCM10008170_16170</name>
    <name evidence="3" type="ORF">JOD31_000517</name>
</gene>
<organism evidence="2 5">
    <name type="scientific">Methylopila capsulata</name>
    <dbReference type="NCBI Taxonomy" id="61654"/>
    <lineage>
        <taxon>Bacteria</taxon>
        <taxon>Pseudomonadati</taxon>
        <taxon>Pseudomonadota</taxon>
        <taxon>Alphaproteobacteria</taxon>
        <taxon>Hyphomicrobiales</taxon>
        <taxon>Methylopilaceae</taxon>
        <taxon>Methylopila</taxon>
    </lineage>
</organism>
<dbReference type="Pfam" id="PF08904">
    <property type="entry name" value="EipB_like"/>
    <property type="match status" value="1"/>
</dbReference>
<protein>
    <recommendedName>
        <fullName evidence="6">DUF1849 family protein</fullName>
    </recommendedName>
</protein>
<sequence>MIHPIRPVILAAAAAATFATAAPARAEPTLAPHRAVYELKLRETRGSSSVDQIRGRIVYEFTGAPCEGYALSFRQVTEIGNSEGETNVSDLRSATWEDGAAKSFRFTAQNYLNQQLEKDTDGRAERGADAVKVTISKPEKSDKGFGEETLFPTEHLRKILEAAERGDKLLSAAVYDGSEDGDKVYDTLTVIGKPETAEPANLEAAAKTPELAKATRWPVSVSYFERGKAPDRDKKDSGGEQTPIYAMSFDLYDNGVSRAMKIDYGDFVLDGELKELKFLKATVCK</sequence>
<name>A0A9W6ISX6_9HYPH</name>
<feature type="chain" id="PRO_5040866855" description="DUF1849 family protein" evidence="1">
    <location>
        <begin position="27"/>
        <end position="285"/>
    </location>
</feature>
<dbReference type="EMBL" id="BSFF01000002">
    <property type="protein sequence ID" value="GLK55598.1"/>
    <property type="molecule type" value="Genomic_DNA"/>
</dbReference>